<feature type="transmembrane region" description="Helical" evidence="2">
    <location>
        <begin position="238"/>
        <end position="257"/>
    </location>
</feature>
<feature type="transmembrane region" description="Helical" evidence="2">
    <location>
        <begin position="436"/>
        <end position="457"/>
    </location>
</feature>
<sequence length="854" mass="94081">MNSATRNEFAFAIPLLICLLWLFSPGLIDSEVPAFRDGFHFYYPQLEWLDQRLQHGELFPSWNANEGLGVSTDGQPSVGLYYPPRVLFLIPGLSLPQRYSLYIVVHLGLAALGMRYASRSMRFSRAASWLAAISFTLSCPVIFQHSNLIYLCSAAWIGFALGAMARLMRFERPQWLASCCVFSTACSLMLLSGDLQTAVNAIAILSLAIVTRSLRAWPFPKVNQAQQRREIERFLQRCLWMLLTLVLIASATAIQWIPARQWAGHTGRLSQVQLPSASHPQVQAILAEASEHSSGSSLMIYDFSLSPWHLLTTLWPTLGGNFQPENSRWWDALPSEGRMWIPSLYFGCLPALLVLSTLFPACWRRCQSLMGRFKRWPQLSGGSRSPGMAKPTARVDQPSNTSVPRPRGADPHAQQNKFAFPQNSTGQRAVNKASRWLIGLLLFSLLASIGNYSPIWLLRQLLTGVGWDALAAALPKDHYGTVYWLLTEIIPGYPSFRYPAKWSIWFIAAASLLAAYQYNQTSTLRVSSPAAQAGRSLFFVLSALACVVAVLAWWTSFAGYGSAVDRWLASRAADPWLGPPVSNAVAQAVALACAVPVCVLLLVKRTDKILVITLVEMTLVANMWITFIEVPGAPQTLPSDAFVWANGAAANAMQDAGGTQANKGNSSGVAARQQATYQMQFLLGKLGQLSGVRSLHATQSLDPQAVRHIKSWLRRTDDMTTAQSELDSVLRYLGVTHRLVREQFEEQPAAFTWHAIAAPAALCELAATDFEAGNARSSPAAYQWVDSGTLDVSIEAGQGWSRLTVRQFNDGGWAAQGLVEGASRAIPLPIEQGQLFITIDLPVNSQAIRIRRTR</sequence>
<dbReference type="Pfam" id="PF09586">
    <property type="entry name" value="YfhO"/>
    <property type="match status" value="1"/>
</dbReference>
<dbReference type="KEGG" id="ahel:Q31a_52670"/>
<name>A0A518GEB5_9BACT</name>
<feature type="transmembrane region" description="Helical" evidence="2">
    <location>
        <begin position="99"/>
        <end position="117"/>
    </location>
</feature>
<feature type="transmembrane region" description="Helical" evidence="2">
    <location>
        <begin position="538"/>
        <end position="561"/>
    </location>
</feature>
<evidence type="ECO:0000313" key="4">
    <source>
        <dbReference type="Proteomes" id="UP000318017"/>
    </source>
</evidence>
<proteinExistence type="predicted"/>
<keyword evidence="2" id="KW-0812">Transmembrane</keyword>
<evidence type="ECO:0000313" key="3">
    <source>
        <dbReference type="EMBL" id="QDV26888.1"/>
    </source>
</evidence>
<accession>A0A518GEB5</accession>
<dbReference type="AlphaFoldDB" id="A0A518GEB5"/>
<keyword evidence="4" id="KW-1185">Reference proteome</keyword>
<protein>
    <submittedName>
        <fullName evidence="3">Bacterial membrane protein YfhO</fullName>
    </submittedName>
</protein>
<feature type="region of interest" description="Disordered" evidence="1">
    <location>
        <begin position="378"/>
        <end position="417"/>
    </location>
</feature>
<dbReference type="RefSeq" id="WP_145083428.1">
    <property type="nucleotide sequence ID" value="NZ_CP036298.1"/>
</dbReference>
<feature type="transmembrane region" description="Helical" evidence="2">
    <location>
        <begin position="198"/>
        <end position="217"/>
    </location>
</feature>
<keyword evidence="2" id="KW-1133">Transmembrane helix</keyword>
<dbReference type="EMBL" id="CP036298">
    <property type="protein sequence ID" value="QDV26888.1"/>
    <property type="molecule type" value="Genomic_DNA"/>
</dbReference>
<reference evidence="3 4" key="1">
    <citation type="submission" date="2019-02" db="EMBL/GenBank/DDBJ databases">
        <title>Deep-cultivation of Planctomycetes and their phenomic and genomic characterization uncovers novel biology.</title>
        <authorList>
            <person name="Wiegand S."/>
            <person name="Jogler M."/>
            <person name="Boedeker C."/>
            <person name="Pinto D."/>
            <person name="Vollmers J."/>
            <person name="Rivas-Marin E."/>
            <person name="Kohn T."/>
            <person name="Peeters S.H."/>
            <person name="Heuer A."/>
            <person name="Rast P."/>
            <person name="Oberbeckmann S."/>
            <person name="Bunk B."/>
            <person name="Jeske O."/>
            <person name="Meyerdierks A."/>
            <person name="Storesund J.E."/>
            <person name="Kallscheuer N."/>
            <person name="Luecker S."/>
            <person name="Lage O.M."/>
            <person name="Pohl T."/>
            <person name="Merkel B.J."/>
            <person name="Hornburger P."/>
            <person name="Mueller R.-W."/>
            <person name="Bruemmer F."/>
            <person name="Labrenz M."/>
            <person name="Spormann A.M."/>
            <person name="Op den Camp H."/>
            <person name="Overmann J."/>
            <person name="Amann R."/>
            <person name="Jetten M.S.M."/>
            <person name="Mascher T."/>
            <person name="Medema M.H."/>
            <person name="Devos D.P."/>
            <person name="Kaster A.-K."/>
            <person name="Ovreas L."/>
            <person name="Rohde M."/>
            <person name="Galperin M.Y."/>
            <person name="Jogler C."/>
        </authorList>
    </citation>
    <scope>NUCLEOTIDE SEQUENCE [LARGE SCALE GENOMIC DNA]</scope>
    <source>
        <strain evidence="3 4">Q31a</strain>
    </source>
</reference>
<organism evidence="3 4">
    <name type="scientific">Aureliella helgolandensis</name>
    <dbReference type="NCBI Taxonomy" id="2527968"/>
    <lineage>
        <taxon>Bacteria</taxon>
        <taxon>Pseudomonadati</taxon>
        <taxon>Planctomycetota</taxon>
        <taxon>Planctomycetia</taxon>
        <taxon>Pirellulales</taxon>
        <taxon>Pirellulaceae</taxon>
        <taxon>Aureliella</taxon>
    </lineage>
</organism>
<feature type="transmembrane region" description="Helical" evidence="2">
    <location>
        <begin position="502"/>
        <end position="518"/>
    </location>
</feature>
<dbReference type="OrthoDB" id="231679at2"/>
<feature type="transmembrane region" description="Helical" evidence="2">
    <location>
        <begin position="609"/>
        <end position="627"/>
    </location>
</feature>
<dbReference type="Proteomes" id="UP000318017">
    <property type="component" value="Chromosome"/>
</dbReference>
<evidence type="ECO:0000256" key="2">
    <source>
        <dbReference type="SAM" id="Phobius"/>
    </source>
</evidence>
<feature type="transmembrane region" description="Helical" evidence="2">
    <location>
        <begin position="581"/>
        <end position="602"/>
    </location>
</feature>
<feature type="transmembrane region" description="Helical" evidence="2">
    <location>
        <begin position="149"/>
        <end position="168"/>
    </location>
</feature>
<dbReference type="InterPro" id="IPR018580">
    <property type="entry name" value="Uncharacterised_YfhO"/>
</dbReference>
<keyword evidence="2" id="KW-0472">Membrane</keyword>
<evidence type="ECO:0000256" key="1">
    <source>
        <dbReference type="SAM" id="MobiDB-lite"/>
    </source>
</evidence>
<feature type="transmembrane region" description="Helical" evidence="2">
    <location>
        <begin position="339"/>
        <end position="363"/>
    </location>
</feature>
<gene>
    <name evidence="3" type="ORF">Q31a_52670</name>
</gene>